<keyword evidence="2" id="KW-1185">Reference proteome</keyword>
<name>A0A0C3AZU3_SERVB</name>
<dbReference type="AlphaFoldDB" id="A0A0C3AZU3"/>
<dbReference type="Proteomes" id="UP000054097">
    <property type="component" value="Unassembled WGS sequence"/>
</dbReference>
<evidence type="ECO:0000313" key="2">
    <source>
        <dbReference type="Proteomes" id="UP000054097"/>
    </source>
</evidence>
<evidence type="ECO:0000313" key="1">
    <source>
        <dbReference type="EMBL" id="KIM24786.1"/>
    </source>
</evidence>
<dbReference type="HOGENOM" id="CLU_1497121_0_0_1"/>
<dbReference type="EMBL" id="KN824320">
    <property type="protein sequence ID" value="KIM24786.1"/>
    <property type="molecule type" value="Genomic_DNA"/>
</dbReference>
<protein>
    <submittedName>
        <fullName evidence="1">Uncharacterized protein</fullName>
    </submittedName>
</protein>
<reference evidence="2" key="2">
    <citation type="submission" date="2015-01" db="EMBL/GenBank/DDBJ databases">
        <title>Evolutionary Origins and Diversification of the Mycorrhizal Mutualists.</title>
        <authorList>
            <consortium name="DOE Joint Genome Institute"/>
            <consortium name="Mycorrhizal Genomics Consortium"/>
            <person name="Kohler A."/>
            <person name="Kuo A."/>
            <person name="Nagy L.G."/>
            <person name="Floudas D."/>
            <person name="Copeland A."/>
            <person name="Barry K.W."/>
            <person name="Cichocki N."/>
            <person name="Veneault-Fourrey C."/>
            <person name="LaButti K."/>
            <person name="Lindquist E.A."/>
            <person name="Lipzen A."/>
            <person name="Lundell T."/>
            <person name="Morin E."/>
            <person name="Murat C."/>
            <person name="Riley R."/>
            <person name="Ohm R."/>
            <person name="Sun H."/>
            <person name="Tunlid A."/>
            <person name="Henrissat B."/>
            <person name="Grigoriev I.V."/>
            <person name="Hibbett D.S."/>
            <person name="Martin F."/>
        </authorList>
    </citation>
    <scope>NUCLEOTIDE SEQUENCE [LARGE SCALE GENOMIC DNA]</scope>
    <source>
        <strain evidence="2">MAFF 305830</strain>
    </source>
</reference>
<reference evidence="1 2" key="1">
    <citation type="submission" date="2014-04" db="EMBL/GenBank/DDBJ databases">
        <authorList>
            <consortium name="DOE Joint Genome Institute"/>
            <person name="Kuo A."/>
            <person name="Zuccaro A."/>
            <person name="Kohler A."/>
            <person name="Nagy L.G."/>
            <person name="Floudas D."/>
            <person name="Copeland A."/>
            <person name="Barry K.W."/>
            <person name="Cichocki N."/>
            <person name="Veneault-Fourrey C."/>
            <person name="LaButti K."/>
            <person name="Lindquist E.A."/>
            <person name="Lipzen A."/>
            <person name="Lundell T."/>
            <person name="Morin E."/>
            <person name="Murat C."/>
            <person name="Sun H."/>
            <person name="Tunlid A."/>
            <person name="Henrissat B."/>
            <person name="Grigoriev I.V."/>
            <person name="Hibbett D.S."/>
            <person name="Martin F."/>
            <person name="Nordberg H.P."/>
            <person name="Cantor M.N."/>
            <person name="Hua S.X."/>
        </authorList>
    </citation>
    <scope>NUCLEOTIDE SEQUENCE [LARGE SCALE GENOMIC DNA]</scope>
    <source>
        <strain evidence="1 2">MAFF 305830</strain>
    </source>
</reference>
<gene>
    <name evidence="1" type="ORF">M408DRAFT_229120</name>
</gene>
<sequence>MHTIRDKYVCDRAHREARYNDKGRPISLDVMPDICGTLNTASSDCLDTRKSLMNWWRYPEYSLSESIHERIFGDGTIWNDLAVSGNWKRVEKTLYCLRSFESARLRTTYALPLIAASFVQLTQTLYYGGTITEVPFTIWLYQTHEEGRGSDNQKHSVGLSAPRKAGYPSLVHLRTGRLVL</sequence>
<accession>A0A0C3AZU3</accession>
<organism evidence="1 2">
    <name type="scientific">Serendipita vermifera MAFF 305830</name>
    <dbReference type="NCBI Taxonomy" id="933852"/>
    <lineage>
        <taxon>Eukaryota</taxon>
        <taxon>Fungi</taxon>
        <taxon>Dikarya</taxon>
        <taxon>Basidiomycota</taxon>
        <taxon>Agaricomycotina</taxon>
        <taxon>Agaricomycetes</taxon>
        <taxon>Sebacinales</taxon>
        <taxon>Serendipitaceae</taxon>
        <taxon>Serendipita</taxon>
    </lineage>
</organism>
<proteinExistence type="predicted"/>